<dbReference type="EMBL" id="VGLS01000828">
    <property type="protein sequence ID" value="MBM3226213.1"/>
    <property type="molecule type" value="Genomic_DNA"/>
</dbReference>
<feature type="compositionally biased region" description="Basic and acidic residues" evidence="1">
    <location>
        <begin position="1"/>
        <end position="10"/>
    </location>
</feature>
<feature type="non-terminal residue" evidence="3">
    <location>
        <position position="344"/>
    </location>
</feature>
<gene>
    <name evidence="3" type="ORF">FJZ47_20810</name>
</gene>
<evidence type="ECO:0000313" key="4">
    <source>
        <dbReference type="Proteomes" id="UP000712673"/>
    </source>
</evidence>
<evidence type="ECO:0000259" key="2">
    <source>
        <dbReference type="PROSITE" id="PS51819"/>
    </source>
</evidence>
<dbReference type="PROSITE" id="PS51819">
    <property type="entry name" value="VOC"/>
    <property type="match status" value="1"/>
</dbReference>
<evidence type="ECO:0000256" key="1">
    <source>
        <dbReference type="SAM" id="MobiDB-lite"/>
    </source>
</evidence>
<sequence length="344" mass="39117">MRSHVKTEARKARHHALSPSHSVPHGAQCGIQGTQSLSLRSYGILQPSKTRSRHGGEARRNSETMEDIAMAIAAQQYNVGGILLPRPFKVRRLGHFGFNVVNVAEGMTFYNGLLGFKVSDEIDFSTRPGMPEAVQAIKDPRGFFMRHGTDHHSFVLFNKHVMDFRADRKFRSNVTINQITWQVGSLREVVDAFHYFQERDVPIQRVGRDMPGSNWHCYVYDPDGHTNEFYYGIEQVGWNDISKPRDIYYRGFREEPPLPQMSENAEVVEALHDKGVDIFGGYRYEEKLPAAYDVEGVLLPRPFKITKIGPVHLFVDDVDAAEAFYTNAVGFVKTEESAYQCARC</sequence>
<dbReference type="AlphaFoldDB" id="A0A938B610"/>
<dbReference type="SUPFAM" id="SSF54593">
    <property type="entry name" value="Glyoxalase/Bleomycin resistance protein/Dihydroxybiphenyl dioxygenase"/>
    <property type="match status" value="2"/>
</dbReference>
<dbReference type="Gene3D" id="3.10.180.10">
    <property type="entry name" value="2,3-Dihydroxybiphenyl 1,2-Dioxygenase, domain 1"/>
    <property type="match status" value="2"/>
</dbReference>
<dbReference type="InterPro" id="IPR004360">
    <property type="entry name" value="Glyas_Fos-R_dOase_dom"/>
</dbReference>
<organism evidence="3 4">
    <name type="scientific">Tectimicrobiota bacterium</name>
    <dbReference type="NCBI Taxonomy" id="2528274"/>
    <lineage>
        <taxon>Bacteria</taxon>
        <taxon>Pseudomonadati</taxon>
        <taxon>Nitrospinota/Tectimicrobiota group</taxon>
        <taxon>Candidatus Tectimicrobiota</taxon>
    </lineage>
</organism>
<protein>
    <recommendedName>
        <fullName evidence="2">VOC domain-containing protein</fullName>
    </recommendedName>
</protein>
<reference evidence="3" key="1">
    <citation type="submission" date="2019-03" db="EMBL/GenBank/DDBJ databases">
        <title>Lake Tanganyika Metagenome-Assembled Genomes (MAGs).</title>
        <authorList>
            <person name="Tran P."/>
        </authorList>
    </citation>
    <scope>NUCLEOTIDE SEQUENCE</scope>
    <source>
        <strain evidence="3">K_DeepCast_65m_m2_066</strain>
    </source>
</reference>
<evidence type="ECO:0000313" key="3">
    <source>
        <dbReference type="EMBL" id="MBM3226213.1"/>
    </source>
</evidence>
<dbReference type="InterPro" id="IPR037523">
    <property type="entry name" value="VOC_core"/>
</dbReference>
<dbReference type="PANTHER" id="PTHR21366">
    <property type="entry name" value="GLYOXALASE FAMILY PROTEIN"/>
    <property type="match status" value="1"/>
</dbReference>
<dbReference type="Proteomes" id="UP000712673">
    <property type="component" value="Unassembled WGS sequence"/>
</dbReference>
<dbReference type="InterPro" id="IPR050383">
    <property type="entry name" value="GlyoxalaseI/FosfomycinResist"/>
</dbReference>
<comment type="caution">
    <text evidence="3">The sequence shown here is derived from an EMBL/GenBank/DDBJ whole genome shotgun (WGS) entry which is preliminary data.</text>
</comment>
<name>A0A938B610_UNCTE</name>
<accession>A0A938B610</accession>
<dbReference type="InterPro" id="IPR029068">
    <property type="entry name" value="Glyas_Bleomycin-R_OHBP_Dase"/>
</dbReference>
<proteinExistence type="predicted"/>
<feature type="domain" description="VOC" evidence="2">
    <location>
        <begin position="92"/>
        <end position="232"/>
    </location>
</feature>
<feature type="region of interest" description="Disordered" evidence="1">
    <location>
        <begin position="1"/>
        <end position="30"/>
    </location>
</feature>
<dbReference type="Pfam" id="PF00903">
    <property type="entry name" value="Glyoxalase"/>
    <property type="match status" value="1"/>
</dbReference>